<dbReference type="STRING" id="39482.ERS852491_03443"/>
<evidence type="ECO:0000313" key="2">
    <source>
        <dbReference type="Proteomes" id="UP000095544"/>
    </source>
</evidence>
<proteinExistence type="predicted"/>
<dbReference type="Gene3D" id="3.40.50.300">
    <property type="entry name" value="P-loop containing nucleotide triphosphate hydrolases"/>
    <property type="match status" value="1"/>
</dbReference>
<sequence>MHPKNFVIWDAEQEYAKNLMQAVSSHRELGFQMHLFQDTEHLEAFSQQKQVHILLLGEDCPPEQRQQMNADRRYVLIKGEDSGLLPEERGIFKYQSADRILSLILEEALDGEFMQGRYKGRGEGQLIGVYSPVHRIGKTKYALELGRELSKEGPVLYLNLEEYSGTSYYFQEETEHNLTDLLYYLRQDKANIGLRISAMAGRSGALDYISPMPVIQDLRAVEEAEWLRLFEAIFDQSIYKSVVLDLGDGVNGLYRILRECRTVYTLYTDEPVSLAKLKQYVENLRRTGYEDVLEHTVQKRVGRKAGEEA</sequence>
<dbReference type="Proteomes" id="UP000095544">
    <property type="component" value="Unassembled WGS sequence"/>
</dbReference>
<accession>A0A174I7D8</accession>
<name>A0A174I7D8_9FIRM</name>
<protein>
    <recommendedName>
        <fullName evidence="3">Flp pilus assembly protein, ATPase CpaE</fullName>
    </recommendedName>
</protein>
<reference evidence="1 2" key="1">
    <citation type="submission" date="2015-09" db="EMBL/GenBank/DDBJ databases">
        <authorList>
            <consortium name="Pathogen Informatics"/>
        </authorList>
    </citation>
    <scope>NUCLEOTIDE SEQUENCE [LARGE SCALE GENOMIC DNA]</scope>
    <source>
        <strain evidence="1 2">2789STDY5834876</strain>
    </source>
</reference>
<evidence type="ECO:0000313" key="1">
    <source>
        <dbReference type="EMBL" id="CUO83043.1"/>
    </source>
</evidence>
<dbReference type="Gene3D" id="3.40.50.10850">
    <property type="entry name" value="Ntrc-like two-domain protein"/>
    <property type="match status" value="1"/>
</dbReference>
<dbReference type="RefSeq" id="WP_055154419.1">
    <property type="nucleotide sequence ID" value="NZ_CYZU01000037.1"/>
</dbReference>
<dbReference type="InterPro" id="IPR027417">
    <property type="entry name" value="P-loop_NTPase"/>
</dbReference>
<dbReference type="EMBL" id="CYZU01000037">
    <property type="protein sequence ID" value="CUO83043.1"/>
    <property type="molecule type" value="Genomic_DNA"/>
</dbReference>
<dbReference type="OrthoDB" id="9777019at2"/>
<evidence type="ECO:0008006" key="3">
    <source>
        <dbReference type="Google" id="ProtNLM"/>
    </source>
</evidence>
<dbReference type="AlphaFoldDB" id="A0A174I7D8"/>
<organism evidence="1 2">
    <name type="scientific">Faecalicatena contorta</name>
    <dbReference type="NCBI Taxonomy" id="39482"/>
    <lineage>
        <taxon>Bacteria</taxon>
        <taxon>Bacillati</taxon>
        <taxon>Bacillota</taxon>
        <taxon>Clostridia</taxon>
        <taxon>Lachnospirales</taxon>
        <taxon>Lachnospiraceae</taxon>
        <taxon>Faecalicatena</taxon>
    </lineage>
</organism>
<gene>
    <name evidence="1" type="ORF">ERS852491_03443</name>
</gene>